<protein>
    <submittedName>
        <fullName evidence="1">DNA mismatch repair protein MutL</fullName>
    </submittedName>
</protein>
<name>A0A7C1D059_9BACT</name>
<dbReference type="InterPro" id="IPR006230">
    <property type="entry name" value="MutL"/>
</dbReference>
<accession>A0A7C1D059</accession>
<dbReference type="AlphaFoldDB" id="A0A7C1D059"/>
<proteinExistence type="predicted"/>
<sequence length="456" mass="49541">MRVEFLTAEIGSTTTVLSAFSCDASGKMKFVGQGESYTTIDENDVTVGIEKAMKALKKNLGTERLEWDVLVASSSAAGGLRMTVHGLVYDMTVRAAREAALGAGGVIKLVTAGKLAQRDLKRIEEAAPKLILLAGGVDYGERETVIHNAQILKNADPEIPIVYAGNVEAADEVCEMISGNGRDVHIVENVYPRIDELNVEPTRKIIREVFSRNIVKGPGMEKIYSLVDKPVIPTPAAVMLAAELFSDVQGDVLAVDIGGATTDVDSVTDGDPEIESILASPEPRAKRTVEGDLGIYVNARHVIEHIGRSELEKEFPDLESIVENLTPYPKNSVDEAFSVRLATYCFDSSIRRHAGSIKQLYGPTGRIEVAYGKDLTAVRSVVGTGGILSRSKFCSKIMESIRTLSEKHEKELLPKADVKLYRDKDYTFGAIGLISTVDFSSAKDLLESSFEELRNS</sequence>
<comment type="caution">
    <text evidence="1">The sequence shown here is derived from an EMBL/GenBank/DDBJ whole genome shotgun (WGS) entry which is preliminary data.</text>
</comment>
<gene>
    <name evidence="1" type="ORF">ENN47_11355</name>
</gene>
<evidence type="ECO:0000313" key="1">
    <source>
        <dbReference type="EMBL" id="HDP78753.1"/>
    </source>
</evidence>
<dbReference type="NCBIfam" id="TIGR01319">
    <property type="entry name" value="glmL_fam"/>
    <property type="match status" value="1"/>
</dbReference>
<dbReference type="PROSITE" id="PS51257">
    <property type="entry name" value="PROKAR_LIPOPROTEIN"/>
    <property type="match status" value="1"/>
</dbReference>
<dbReference type="EMBL" id="DSBT01000345">
    <property type="protein sequence ID" value="HDP78753.1"/>
    <property type="molecule type" value="Genomic_DNA"/>
</dbReference>
<dbReference type="Proteomes" id="UP000886198">
    <property type="component" value="Unassembled WGS sequence"/>
</dbReference>
<dbReference type="PIRSF" id="PIRSF004729">
    <property type="entry name" value="MutL"/>
    <property type="match status" value="1"/>
</dbReference>
<dbReference type="Pfam" id="PF13941">
    <property type="entry name" value="MutL"/>
    <property type="match status" value="1"/>
</dbReference>
<reference evidence="1" key="1">
    <citation type="journal article" date="2020" name="mSystems">
        <title>Genome- and Community-Level Interaction Insights into Carbon Utilization and Element Cycling Functions of Hydrothermarchaeota in Hydrothermal Sediment.</title>
        <authorList>
            <person name="Zhou Z."/>
            <person name="Liu Y."/>
            <person name="Xu W."/>
            <person name="Pan J."/>
            <person name="Luo Z.H."/>
            <person name="Li M."/>
        </authorList>
    </citation>
    <scope>NUCLEOTIDE SEQUENCE [LARGE SCALE GENOMIC DNA]</scope>
    <source>
        <strain evidence="1">SpSt-1179</strain>
    </source>
</reference>
<dbReference type="NCBIfam" id="NF040744">
    <property type="entry name" value="ornith_Or-4"/>
    <property type="match status" value="1"/>
</dbReference>
<organism evidence="1">
    <name type="scientific">Mesotoga infera</name>
    <dbReference type="NCBI Taxonomy" id="1236046"/>
    <lineage>
        <taxon>Bacteria</taxon>
        <taxon>Thermotogati</taxon>
        <taxon>Thermotogota</taxon>
        <taxon>Thermotogae</taxon>
        <taxon>Kosmotogales</taxon>
        <taxon>Kosmotogaceae</taxon>
        <taxon>Mesotoga</taxon>
    </lineage>
</organism>